<feature type="region of interest" description="Disordered" evidence="2">
    <location>
        <begin position="1011"/>
        <end position="1039"/>
    </location>
</feature>
<reference evidence="4 5" key="1">
    <citation type="submission" date="2013-07" db="EMBL/GenBank/DDBJ databases">
        <authorList>
            <person name="Stoco P.H."/>
            <person name="Wagner G."/>
            <person name="Gerber A."/>
            <person name="Zaha A."/>
            <person name="Thompson C."/>
            <person name="Bartholomeu D.C."/>
            <person name="Luckemeyer D.D."/>
            <person name="Bahia D."/>
            <person name="Loreto E."/>
            <person name="Prestes E.B."/>
            <person name="Lima F.M."/>
            <person name="Rodrigues-Luiz G."/>
            <person name="Vallejo G.A."/>
            <person name="Filho J.F."/>
            <person name="Monteiro K.M."/>
            <person name="Tyler K.M."/>
            <person name="de Almeida L.G."/>
            <person name="Ortiz M.F."/>
            <person name="Siervo M.A."/>
            <person name="de Moraes M.H."/>
            <person name="Cunha O.L."/>
            <person name="Mendonca-Neto R."/>
            <person name="Silva R."/>
            <person name="Teixeira S.M."/>
            <person name="Murta S.M."/>
            <person name="Sincero T.C."/>
            <person name="Mendes T.A."/>
            <person name="Urmenyi T.P."/>
            <person name="Silva V.G."/>
            <person name="da Rocha W.D."/>
            <person name="Andersson B."/>
            <person name="Romanha A.J."/>
            <person name="Steindel M."/>
            <person name="de Vasconcelos A.T."/>
            <person name="Grisard E.C."/>
        </authorList>
    </citation>
    <scope>NUCLEOTIDE SEQUENCE [LARGE SCALE GENOMIC DNA]</scope>
    <source>
        <strain evidence="4 5">SC58</strain>
    </source>
</reference>
<dbReference type="SMART" id="SM00456">
    <property type="entry name" value="WW"/>
    <property type="match status" value="1"/>
</dbReference>
<name>A0A061J2R8_TRYRA</name>
<keyword evidence="5" id="KW-1185">Reference proteome</keyword>
<keyword evidence="1" id="KW-0175">Coiled coil</keyword>
<dbReference type="PANTHER" id="PTHR21715">
    <property type="entry name" value="RH04127P"/>
    <property type="match status" value="1"/>
</dbReference>
<gene>
    <name evidence="4" type="ORF">TRSC58_02543</name>
</gene>
<accession>A0A061J2R8</accession>
<dbReference type="SUPFAM" id="SSF51045">
    <property type="entry name" value="WW domain"/>
    <property type="match status" value="1"/>
</dbReference>
<dbReference type="PANTHER" id="PTHR21715:SF3">
    <property type="entry name" value="WW DOMAIN-CONTAINING PROTEIN"/>
    <property type="match status" value="1"/>
</dbReference>
<feature type="region of interest" description="Disordered" evidence="2">
    <location>
        <begin position="498"/>
        <end position="537"/>
    </location>
</feature>
<feature type="region of interest" description="Disordered" evidence="2">
    <location>
        <begin position="445"/>
        <end position="470"/>
    </location>
</feature>
<proteinExistence type="predicted"/>
<evidence type="ECO:0000313" key="5">
    <source>
        <dbReference type="Proteomes" id="UP000031737"/>
    </source>
</evidence>
<feature type="domain" description="WW" evidence="3">
    <location>
        <begin position="64"/>
        <end position="97"/>
    </location>
</feature>
<protein>
    <recommendedName>
        <fullName evidence="3">WW domain-containing protein</fullName>
    </recommendedName>
</protein>
<dbReference type="Pfam" id="PF00397">
    <property type="entry name" value="WW"/>
    <property type="match status" value="1"/>
</dbReference>
<feature type="region of interest" description="Disordered" evidence="2">
    <location>
        <begin position="573"/>
        <end position="607"/>
    </location>
</feature>
<dbReference type="EMBL" id="AUPL01002543">
    <property type="protein sequence ID" value="ESL09733.1"/>
    <property type="molecule type" value="Genomic_DNA"/>
</dbReference>
<sequence>MTVIPKAGEVFRGDDGSVSVVLPDPCDSSSVPTQEEIEEYAEWLGIDVEKEPGLLWVAREGLRTPLPAEWRACRTGEGEVYYFNFLTGESKWEHPTDEVFKEKVVEERAKLMTGGVGYGKAKKRNKSSATAGRGEEGVEVRRLEKGAAGHVETPKKSVKGTKATTAATPMTSPYVSPTATGLTASAMRFGRLGALGTPAATQRVAPDVSGLLAPSSTGDRGLARFGLGGSNASTSSSIGLAAGGLGGGVAAGKSFLTKTHDGVKGMEVQISRRIDDDIEARRRAMRIRHEKQIMDERVLLEKALQEAKETGERAVAAARERQAEELKQRAQAELESLKRTLEKQHAEAKARVASLREKLEQERASLEGALQERLEEVRNEMQRRHTESTTTQREVAAATLAKEKARFSEDLARQLEAEVTRLERVSKTTLEAFEKRLAAERAKLEKELDEKEKEQDGSDASSKAAEAEVQRAYEAALQRATSAASDAMDALRHEYRAKEDALQAEKQKKLQAKEASAATASPGNADRDDELKHREVAAEAAQLEQALKQKVAQYEAETQRLVAAKQAEVNKARSLGGDAENREQISSNNITKVGRPATTASQEQRRFDDALRRLETKHAQSRDRIRHEHERILQERRLFNPRQSPGYAERLQEEQERWLKANPPPDLTMPQLEPVPTFSGLMNASPAPMSNKAEWQKWIDIGVMDAKEKRTVEDENKLAEVELMLAKEVKEAVAAYRERRLREVEAKLAQYQARQAEEYRQRLDEATAIRQSSAWDTAATAESLSRVPQPGGNTENLAPRINEVSVEEAHRREEELRQRLQGRIETLEATTRDAWAALRQQQEDAQRRTRTPTAATPTNMTNATNTPVASKLPPTVPVDAFFSGRQEQQLTPGPLLQLQPQTHSSLTPVLNGTLSSIAPLNSLWSSARPSPMKQQPWLNASNAVSPVSWQEKQPALGQGSNDEKRLCPFLSQQNVVLEDRLHRASLLLAEKRENLRAQQVSMVRARETWRRDDGQVPYSAGPQPRFALARGQGGAGREG</sequence>
<evidence type="ECO:0000313" key="4">
    <source>
        <dbReference type="EMBL" id="ESL09733.1"/>
    </source>
</evidence>
<dbReference type="PROSITE" id="PS50020">
    <property type="entry name" value="WW_DOMAIN_2"/>
    <property type="match status" value="1"/>
</dbReference>
<organism evidence="4 5">
    <name type="scientific">Trypanosoma rangeli SC58</name>
    <dbReference type="NCBI Taxonomy" id="429131"/>
    <lineage>
        <taxon>Eukaryota</taxon>
        <taxon>Discoba</taxon>
        <taxon>Euglenozoa</taxon>
        <taxon>Kinetoplastea</taxon>
        <taxon>Metakinetoplastina</taxon>
        <taxon>Trypanosomatida</taxon>
        <taxon>Trypanosomatidae</taxon>
        <taxon>Trypanosoma</taxon>
        <taxon>Herpetosoma</taxon>
    </lineage>
</organism>
<dbReference type="OrthoDB" id="6344460at2759"/>
<feature type="coiled-coil region" evidence="1">
    <location>
        <begin position="734"/>
        <end position="761"/>
    </location>
</feature>
<feature type="region of interest" description="Disordered" evidence="2">
    <location>
        <begin position="117"/>
        <end position="172"/>
    </location>
</feature>
<dbReference type="VEuPathDB" id="TriTrypDB:TRSC58_02543"/>
<feature type="compositionally biased region" description="Polar residues" evidence="2">
    <location>
        <begin position="162"/>
        <end position="172"/>
    </location>
</feature>
<dbReference type="Gene3D" id="3.30.1470.10">
    <property type="entry name" value="Photosystem I PsaD, reaction center subunit II"/>
    <property type="match status" value="1"/>
</dbReference>
<feature type="compositionally biased region" description="Low complexity" evidence="2">
    <location>
        <begin position="851"/>
        <end position="867"/>
    </location>
</feature>
<comment type="caution">
    <text evidence="4">The sequence shown here is derived from an EMBL/GenBank/DDBJ whole genome shotgun (WGS) entry which is preliminary data.</text>
</comment>
<feature type="compositionally biased region" description="Basic and acidic residues" evidence="2">
    <location>
        <begin position="498"/>
        <end position="512"/>
    </location>
</feature>
<evidence type="ECO:0000256" key="1">
    <source>
        <dbReference type="SAM" id="Coils"/>
    </source>
</evidence>
<evidence type="ECO:0000259" key="3">
    <source>
        <dbReference type="PROSITE" id="PS50020"/>
    </source>
</evidence>
<dbReference type="AlphaFoldDB" id="A0A061J2R8"/>
<dbReference type="CDD" id="cd00201">
    <property type="entry name" value="WW"/>
    <property type="match status" value="1"/>
</dbReference>
<dbReference type="Proteomes" id="UP000031737">
    <property type="component" value="Unassembled WGS sequence"/>
</dbReference>
<feature type="compositionally biased region" description="Basic and acidic residues" evidence="2">
    <location>
        <begin position="445"/>
        <end position="456"/>
    </location>
</feature>
<feature type="compositionally biased region" description="Basic and acidic residues" evidence="2">
    <location>
        <begin position="525"/>
        <end position="537"/>
    </location>
</feature>
<feature type="compositionally biased region" description="Basic and acidic residues" evidence="2">
    <location>
        <begin position="133"/>
        <end position="155"/>
    </location>
</feature>
<dbReference type="InterPro" id="IPR036020">
    <property type="entry name" value="WW_dom_sf"/>
</dbReference>
<dbReference type="InterPro" id="IPR001202">
    <property type="entry name" value="WW_dom"/>
</dbReference>
<evidence type="ECO:0000256" key="2">
    <source>
        <dbReference type="SAM" id="MobiDB-lite"/>
    </source>
</evidence>
<feature type="region of interest" description="Disordered" evidence="2">
    <location>
        <begin position="839"/>
        <end position="872"/>
    </location>
</feature>
<dbReference type="InterPro" id="IPR053233">
    <property type="entry name" value="ABRA-related"/>
</dbReference>